<dbReference type="KEGG" id="ehx:EMIHUDRAFT_221505"/>
<reference evidence="2" key="1">
    <citation type="journal article" date="2013" name="Nature">
        <title>Pan genome of the phytoplankton Emiliania underpins its global distribution.</title>
        <authorList>
            <person name="Read B.A."/>
            <person name="Kegel J."/>
            <person name="Klute M.J."/>
            <person name="Kuo A."/>
            <person name="Lefebvre S.C."/>
            <person name="Maumus F."/>
            <person name="Mayer C."/>
            <person name="Miller J."/>
            <person name="Monier A."/>
            <person name="Salamov A."/>
            <person name="Young J."/>
            <person name="Aguilar M."/>
            <person name="Claverie J.M."/>
            <person name="Frickenhaus S."/>
            <person name="Gonzalez K."/>
            <person name="Herman E.K."/>
            <person name="Lin Y.C."/>
            <person name="Napier J."/>
            <person name="Ogata H."/>
            <person name="Sarno A.F."/>
            <person name="Shmutz J."/>
            <person name="Schroeder D."/>
            <person name="de Vargas C."/>
            <person name="Verret F."/>
            <person name="von Dassow P."/>
            <person name="Valentin K."/>
            <person name="Van de Peer Y."/>
            <person name="Wheeler G."/>
            <person name="Dacks J.B."/>
            <person name="Delwiche C.F."/>
            <person name="Dyhrman S.T."/>
            <person name="Glockner G."/>
            <person name="John U."/>
            <person name="Richards T."/>
            <person name="Worden A.Z."/>
            <person name="Zhang X."/>
            <person name="Grigoriev I.V."/>
            <person name="Allen A.E."/>
            <person name="Bidle K."/>
            <person name="Borodovsky M."/>
            <person name="Bowler C."/>
            <person name="Brownlee C."/>
            <person name="Cock J.M."/>
            <person name="Elias M."/>
            <person name="Gladyshev V.N."/>
            <person name="Groth M."/>
            <person name="Guda C."/>
            <person name="Hadaegh A."/>
            <person name="Iglesias-Rodriguez M.D."/>
            <person name="Jenkins J."/>
            <person name="Jones B.M."/>
            <person name="Lawson T."/>
            <person name="Leese F."/>
            <person name="Lindquist E."/>
            <person name="Lobanov A."/>
            <person name="Lomsadze A."/>
            <person name="Malik S.B."/>
            <person name="Marsh M.E."/>
            <person name="Mackinder L."/>
            <person name="Mock T."/>
            <person name="Mueller-Roeber B."/>
            <person name="Pagarete A."/>
            <person name="Parker M."/>
            <person name="Probert I."/>
            <person name="Quesneville H."/>
            <person name="Raines C."/>
            <person name="Rensing S.A."/>
            <person name="Riano-Pachon D.M."/>
            <person name="Richier S."/>
            <person name="Rokitta S."/>
            <person name="Shiraiwa Y."/>
            <person name="Soanes D.M."/>
            <person name="van der Giezen M."/>
            <person name="Wahlund T.M."/>
            <person name="Williams B."/>
            <person name="Wilson W."/>
            <person name="Wolfe G."/>
            <person name="Wurch L.L."/>
        </authorList>
    </citation>
    <scope>NUCLEOTIDE SEQUENCE</scope>
</reference>
<proteinExistence type="predicted"/>
<dbReference type="HOGENOM" id="CLU_042688_2_0_1"/>
<dbReference type="EnsemblProtists" id="EOD04075">
    <property type="protein sequence ID" value="EOD04075"/>
    <property type="gene ID" value="EMIHUDRAFT_221505"/>
</dbReference>
<dbReference type="RefSeq" id="XP_005756504.1">
    <property type="nucleotide sequence ID" value="XM_005756447.1"/>
</dbReference>
<keyword evidence="2" id="KW-1185">Reference proteome</keyword>
<organism evidence="1 2">
    <name type="scientific">Emiliania huxleyi (strain CCMP1516)</name>
    <dbReference type="NCBI Taxonomy" id="280463"/>
    <lineage>
        <taxon>Eukaryota</taxon>
        <taxon>Haptista</taxon>
        <taxon>Haptophyta</taxon>
        <taxon>Prymnesiophyceae</taxon>
        <taxon>Isochrysidales</taxon>
        <taxon>Noelaerhabdaceae</taxon>
        <taxon>Emiliania</taxon>
    </lineage>
</organism>
<accession>A0A0D3HYJ0</accession>
<evidence type="ECO:0008006" key="3">
    <source>
        <dbReference type="Google" id="ProtNLM"/>
    </source>
</evidence>
<protein>
    <recommendedName>
        <fullName evidence="3">ABM domain-containing protein</fullName>
    </recommendedName>
</protein>
<name>A0A0D3HYJ0_EMIH1</name>
<dbReference type="PaxDb" id="2903-EOD04075"/>
<dbReference type="Proteomes" id="UP000013827">
    <property type="component" value="Unassembled WGS sequence"/>
</dbReference>
<dbReference type="GeneID" id="17250181"/>
<evidence type="ECO:0000313" key="2">
    <source>
        <dbReference type="Proteomes" id="UP000013827"/>
    </source>
</evidence>
<dbReference type="AlphaFoldDB" id="A0A0D3HYJ0"/>
<reference evidence="1" key="2">
    <citation type="submission" date="2024-10" db="UniProtKB">
        <authorList>
            <consortium name="EnsemblProtists"/>
        </authorList>
    </citation>
    <scope>IDENTIFICATION</scope>
</reference>
<sequence>MADAASPLTTLNYVKASTATTAFLGLPRLCQSPSLSVRQMKALVGIGAATESHPVTLHDARSDSSLRYETCGFKLEPLSSGVVDWSQVAKRGTPEHTLYKAELEAIVRRLHPDAKALAWSTFLLRGGPGENGPAAGAIHLDWYPDVAACKEFLSEHPEGYHDLKDTAAQVKSQPGNENLELKVVLGLWKPRNESNPVKEAPLIEQCFNVNAEGTSVPVANLAANLKHSERQKWYYFKDQTRDEVFVFRHATIEQPSFANFHCGGVLPLPAGMEKRSSVETRVMLYF</sequence>
<evidence type="ECO:0000313" key="1">
    <source>
        <dbReference type="EnsemblProtists" id="EOD04075"/>
    </source>
</evidence>